<feature type="transmembrane region" description="Helical" evidence="7">
    <location>
        <begin position="392"/>
        <end position="412"/>
    </location>
</feature>
<gene>
    <name evidence="8" type="ORF">GCM10009007_16340</name>
</gene>
<feature type="transmembrane region" description="Helical" evidence="7">
    <location>
        <begin position="231"/>
        <end position="253"/>
    </location>
</feature>
<dbReference type="GO" id="GO:0005886">
    <property type="term" value="C:plasma membrane"/>
    <property type="evidence" value="ECO:0007669"/>
    <property type="project" value="UniProtKB-SubCell"/>
</dbReference>
<feature type="transmembrane region" description="Helical" evidence="7">
    <location>
        <begin position="20"/>
        <end position="45"/>
    </location>
</feature>
<evidence type="ECO:0000256" key="6">
    <source>
        <dbReference type="ARBA" id="ARBA00023136"/>
    </source>
</evidence>
<evidence type="ECO:0000256" key="5">
    <source>
        <dbReference type="ARBA" id="ARBA00022989"/>
    </source>
</evidence>
<evidence type="ECO:0000256" key="4">
    <source>
        <dbReference type="ARBA" id="ARBA00022692"/>
    </source>
</evidence>
<feature type="transmembrane region" description="Helical" evidence="7">
    <location>
        <begin position="418"/>
        <end position="441"/>
    </location>
</feature>
<dbReference type="Proteomes" id="UP000614287">
    <property type="component" value="Unassembled WGS sequence"/>
</dbReference>
<evidence type="ECO:0000256" key="3">
    <source>
        <dbReference type="ARBA" id="ARBA00022475"/>
    </source>
</evidence>
<keyword evidence="6 7" id="KW-0472">Membrane</keyword>
<dbReference type="InterPro" id="IPR002528">
    <property type="entry name" value="MATE_fam"/>
</dbReference>
<dbReference type="RefSeq" id="WP_189493467.1">
    <property type="nucleotide sequence ID" value="NZ_BMZG01000008.1"/>
</dbReference>
<dbReference type="InterPro" id="IPR052031">
    <property type="entry name" value="Membrane_Transporter-Flippase"/>
</dbReference>
<evidence type="ECO:0000313" key="8">
    <source>
        <dbReference type="EMBL" id="GHA76030.1"/>
    </source>
</evidence>
<evidence type="ECO:0000256" key="1">
    <source>
        <dbReference type="ARBA" id="ARBA00004429"/>
    </source>
</evidence>
<evidence type="ECO:0000256" key="7">
    <source>
        <dbReference type="SAM" id="Phobius"/>
    </source>
</evidence>
<dbReference type="AlphaFoldDB" id="A0A8J3CP23"/>
<dbReference type="EMBL" id="BMZG01000008">
    <property type="protein sequence ID" value="GHA76030.1"/>
    <property type="molecule type" value="Genomic_DNA"/>
</dbReference>
<dbReference type="Pfam" id="PF01554">
    <property type="entry name" value="MatE"/>
    <property type="match status" value="2"/>
</dbReference>
<comment type="caution">
    <text evidence="8">The sequence shown here is derived from an EMBL/GenBank/DDBJ whole genome shotgun (WGS) entry which is preliminary data.</text>
</comment>
<dbReference type="PIRSF" id="PIRSF006603">
    <property type="entry name" value="DinF"/>
    <property type="match status" value="1"/>
</dbReference>
<keyword evidence="4 7" id="KW-0812">Transmembrane</keyword>
<proteinExistence type="predicted"/>
<dbReference type="GO" id="GO:0042910">
    <property type="term" value="F:xenobiotic transmembrane transporter activity"/>
    <property type="evidence" value="ECO:0007669"/>
    <property type="project" value="InterPro"/>
</dbReference>
<sequence length="471" mass="49628">MSQPSSIQGKFVTGSPLKHVINMTATASIGLVSIFIVDALNLFYISMLGHGELAAAVGYAGTFLFFFTSIAIGLSIAATALTARALGCGDREGAKEMAGASLLFMTTVMTVMTVVLYPLLPLIMTGMGATGETANMAVRFMRIVLPSTPIMAVGMCMSALLRALGDAKRSMYVTLGAGAATAILDPLFIFGLGLGLDGAAIANVLSRFVLIGIGYYGLVKVHGLFKKPSWVSARAVLPAFWAIAMPSILTQIATPVGNTFVTSAMAKFGDEAVAGWAVIGRLIPVAFGIIFALSGAVGPILGQNLGAQRFDRIRETMRESLKVTVIYVLVVWLLLALFRNQVAAIFGATGDAKNLIVFFCLFVSASFLFNGVLFVANAAFNNLGFAFYSTMLNWGRATLGVIPFVWLGSHWFGATGVLAGYGLGVVIFGLVGGWLCFKVVARLEKEAIKTQTTANNAVDDATAIPSFKPTS</sequence>
<dbReference type="PANTHER" id="PTHR43549">
    <property type="entry name" value="MULTIDRUG RESISTANCE PROTEIN YPNP-RELATED"/>
    <property type="match status" value="1"/>
</dbReference>
<feature type="transmembrane region" description="Helical" evidence="7">
    <location>
        <begin position="140"/>
        <end position="161"/>
    </location>
</feature>
<feature type="transmembrane region" description="Helical" evidence="7">
    <location>
        <begin position="200"/>
        <end position="219"/>
    </location>
</feature>
<organism evidence="8 9">
    <name type="scientific">Formosimonas limnophila</name>
    <dbReference type="NCBI Taxonomy" id="1384487"/>
    <lineage>
        <taxon>Bacteria</taxon>
        <taxon>Pseudomonadati</taxon>
        <taxon>Pseudomonadota</taxon>
        <taxon>Betaproteobacteria</taxon>
        <taxon>Burkholderiales</taxon>
        <taxon>Burkholderiaceae</taxon>
        <taxon>Formosimonas</taxon>
    </lineage>
</organism>
<accession>A0A8J3CP23</accession>
<keyword evidence="5 7" id="KW-1133">Transmembrane helix</keyword>
<comment type="subcellular location">
    <subcellularLocation>
        <location evidence="1">Cell inner membrane</location>
        <topology evidence="1">Multi-pass membrane protein</topology>
    </subcellularLocation>
</comment>
<dbReference type="InterPro" id="IPR048279">
    <property type="entry name" value="MdtK-like"/>
</dbReference>
<dbReference type="NCBIfam" id="TIGR00797">
    <property type="entry name" value="matE"/>
    <property type="match status" value="1"/>
</dbReference>
<feature type="transmembrane region" description="Helical" evidence="7">
    <location>
        <begin position="323"/>
        <end position="349"/>
    </location>
</feature>
<feature type="transmembrane region" description="Helical" evidence="7">
    <location>
        <begin position="102"/>
        <end position="120"/>
    </location>
</feature>
<keyword evidence="2" id="KW-0813">Transport</keyword>
<feature type="transmembrane region" description="Helical" evidence="7">
    <location>
        <begin position="273"/>
        <end position="302"/>
    </location>
</feature>
<protein>
    <submittedName>
        <fullName evidence="8">MATE family efflux transporter</fullName>
    </submittedName>
</protein>
<evidence type="ECO:0000256" key="2">
    <source>
        <dbReference type="ARBA" id="ARBA00022448"/>
    </source>
</evidence>
<evidence type="ECO:0000313" key="9">
    <source>
        <dbReference type="Proteomes" id="UP000614287"/>
    </source>
</evidence>
<feature type="transmembrane region" description="Helical" evidence="7">
    <location>
        <begin position="173"/>
        <end position="194"/>
    </location>
</feature>
<reference evidence="8" key="2">
    <citation type="submission" date="2020-09" db="EMBL/GenBank/DDBJ databases">
        <authorList>
            <person name="Sun Q."/>
            <person name="Kim S."/>
        </authorList>
    </citation>
    <scope>NUCLEOTIDE SEQUENCE</scope>
    <source>
        <strain evidence="8">KCTC 32501</strain>
    </source>
</reference>
<keyword evidence="3" id="KW-1003">Cell membrane</keyword>
<reference evidence="8" key="1">
    <citation type="journal article" date="2014" name="Int. J. Syst. Evol. Microbiol.">
        <title>Complete genome sequence of Corynebacterium casei LMG S-19264T (=DSM 44701T), isolated from a smear-ripened cheese.</title>
        <authorList>
            <consortium name="US DOE Joint Genome Institute (JGI-PGF)"/>
            <person name="Walter F."/>
            <person name="Albersmeier A."/>
            <person name="Kalinowski J."/>
            <person name="Ruckert C."/>
        </authorList>
    </citation>
    <scope>NUCLEOTIDE SEQUENCE</scope>
    <source>
        <strain evidence="8">KCTC 32501</strain>
    </source>
</reference>
<keyword evidence="9" id="KW-1185">Reference proteome</keyword>
<name>A0A8J3CP23_9BURK</name>
<feature type="transmembrane region" description="Helical" evidence="7">
    <location>
        <begin position="355"/>
        <end position="380"/>
    </location>
</feature>
<feature type="transmembrane region" description="Helical" evidence="7">
    <location>
        <begin position="57"/>
        <end position="81"/>
    </location>
</feature>
<dbReference type="GO" id="GO:0015297">
    <property type="term" value="F:antiporter activity"/>
    <property type="evidence" value="ECO:0007669"/>
    <property type="project" value="InterPro"/>
</dbReference>
<dbReference type="PANTHER" id="PTHR43549:SF2">
    <property type="entry name" value="MULTIDRUG RESISTANCE PROTEIN NORM-RELATED"/>
    <property type="match status" value="1"/>
</dbReference>